<feature type="domain" description="NTP pyrophosphohydrolase MazG-like" evidence="1">
    <location>
        <begin position="38"/>
        <end position="111"/>
    </location>
</feature>
<evidence type="ECO:0000259" key="1">
    <source>
        <dbReference type="Pfam" id="PF03819"/>
    </source>
</evidence>
<protein>
    <submittedName>
        <fullName evidence="2">Nucleoside triphosphate pyrophosphohydrolase</fullName>
        <ecNumber evidence="2">3.6.1.9</ecNumber>
    </submittedName>
</protein>
<dbReference type="NCBIfam" id="TIGR00444">
    <property type="entry name" value="mazG"/>
    <property type="match status" value="1"/>
</dbReference>
<name>A0A9D9EBB8_9SPIR</name>
<feature type="domain" description="NTP pyrophosphohydrolase MazG-like" evidence="1">
    <location>
        <begin position="178"/>
        <end position="236"/>
    </location>
</feature>
<dbReference type="GO" id="GO:0046061">
    <property type="term" value="P:dATP catabolic process"/>
    <property type="evidence" value="ECO:0007669"/>
    <property type="project" value="TreeGrafter"/>
</dbReference>
<dbReference type="GO" id="GO:0006203">
    <property type="term" value="P:dGTP catabolic process"/>
    <property type="evidence" value="ECO:0007669"/>
    <property type="project" value="TreeGrafter"/>
</dbReference>
<dbReference type="CDD" id="cd11529">
    <property type="entry name" value="NTP-PPase_MazG_Cterm"/>
    <property type="match status" value="1"/>
</dbReference>
<dbReference type="GO" id="GO:0046076">
    <property type="term" value="P:dTTP catabolic process"/>
    <property type="evidence" value="ECO:0007669"/>
    <property type="project" value="TreeGrafter"/>
</dbReference>
<dbReference type="InterPro" id="IPR048011">
    <property type="entry name" value="NTP-PPase_MazG-like_C"/>
</dbReference>
<keyword evidence="2" id="KW-0378">Hydrolase</keyword>
<dbReference type="GO" id="GO:0046047">
    <property type="term" value="P:TTP catabolic process"/>
    <property type="evidence" value="ECO:0007669"/>
    <property type="project" value="TreeGrafter"/>
</dbReference>
<dbReference type="PANTHER" id="PTHR30522:SF0">
    <property type="entry name" value="NUCLEOSIDE TRIPHOSPHATE PYROPHOSPHOHYDROLASE"/>
    <property type="match status" value="1"/>
</dbReference>
<dbReference type="InterPro" id="IPR048015">
    <property type="entry name" value="NTP-PPase_MazG-like_N"/>
</dbReference>
<dbReference type="Gene3D" id="1.10.287.1080">
    <property type="entry name" value="MazG-like"/>
    <property type="match status" value="2"/>
</dbReference>
<proteinExistence type="predicted"/>
<dbReference type="InterPro" id="IPR004518">
    <property type="entry name" value="MazG-like_dom"/>
</dbReference>
<comment type="caution">
    <text evidence="2">The sequence shown here is derived from an EMBL/GenBank/DDBJ whole genome shotgun (WGS) entry which is preliminary data.</text>
</comment>
<evidence type="ECO:0000313" key="2">
    <source>
        <dbReference type="EMBL" id="MBO8442149.1"/>
    </source>
</evidence>
<dbReference type="AlphaFoldDB" id="A0A9D9EBB8"/>
<organism evidence="2 3">
    <name type="scientific">Candidatus Aphodenecus pullistercoris</name>
    <dbReference type="NCBI Taxonomy" id="2840669"/>
    <lineage>
        <taxon>Bacteria</taxon>
        <taxon>Pseudomonadati</taxon>
        <taxon>Spirochaetota</taxon>
        <taxon>Spirochaetia</taxon>
        <taxon>Spirochaetales</taxon>
        <taxon>Candidatus Aphodenecus</taxon>
    </lineage>
</organism>
<reference evidence="2" key="2">
    <citation type="journal article" date="2021" name="PeerJ">
        <title>Extensive microbial diversity within the chicken gut microbiome revealed by metagenomics and culture.</title>
        <authorList>
            <person name="Gilroy R."/>
            <person name="Ravi A."/>
            <person name="Getino M."/>
            <person name="Pursley I."/>
            <person name="Horton D.L."/>
            <person name="Alikhan N.F."/>
            <person name="Baker D."/>
            <person name="Gharbi K."/>
            <person name="Hall N."/>
            <person name="Watson M."/>
            <person name="Adriaenssens E.M."/>
            <person name="Foster-Nyarko E."/>
            <person name="Jarju S."/>
            <person name="Secka A."/>
            <person name="Antonio M."/>
            <person name="Oren A."/>
            <person name="Chaudhuri R.R."/>
            <person name="La Ragione R."/>
            <person name="Hildebrand F."/>
            <person name="Pallen M.J."/>
        </authorList>
    </citation>
    <scope>NUCLEOTIDE SEQUENCE</scope>
    <source>
        <strain evidence="2">11167</strain>
    </source>
</reference>
<dbReference type="CDD" id="cd11528">
    <property type="entry name" value="NTP-PPase_MazG_Nterm"/>
    <property type="match status" value="1"/>
</dbReference>
<dbReference type="InterPro" id="IPR011551">
    <property type="entry name" value="NTP_PyrPHydrolase_MazG"/>
</dbReference>
<sequence length="271" mass="31081">MIDYHFKAAKDAGTALSQLYEIISMLRSPDGCPYDRAQTEKSSAGNLIDEVYEYLDGVNKDDMASCREEIGDVLLNVISILQIHQDKKDFSCVDAVNEVCEKLIRRHPHVFSDKSVESVEEGLSLWNSVKEEEKGHRSSIEEVIGHIPSGMPPLEKSFEIQKKLGRMGFEWNNIDEVIDKVYEELDEVKDAIHEGSQEHIEDELGDVFLTIVNLARWLRVRPDQALERANRKITSRFTRLSQLASERGIAVDHEHMEELDRLWEEVKEGEN</sequence>
<evidence type="ECO:0000313" key="3">
    <source>
        <dbReference type="Proteomes" id="UP000823633"/>
    </source>
</evidence>
<dbReference type="EMBL" id="JADIMU010000001">
    <property type="protein sequence ID" value="MBO8442149.1"/>
    <property type="molecule type" value="Genomic_DNA"/>
</dbReference>
<dbReference type="Proteomes" id="UP000823633">
    <property type="component" value="Unassembled WGS sequence"/>
</dbReference>
<dbReference type="SUPFAM" id="SSF101386">
    <property type="entry name" value="all-alpha NTP pyrophosphatases"/>
    <property type="match status" value="2"/>
</dbReference>
<dbReference type="GO" id="GO:0047429">
    <property type="term" value="F:nucleoside triphosphate diphosphatase activity"/>
    <property type="evidence" value="ECO:0007669"/>
    <property type="project" value="UniProtKB-EC"/>
</dbReference>
<dbReference type="Pfam" id="PF03819">
    <property type="entry name" value="MazG"/>
    <property type="match status" value="2"/>
</dbReference>
<dbReference type="PANTHER" id="PTHR30522">
    <property type="entry name" value="NUCLEOSIDE TRIPHOSPHATE PYROPHOSPHOHYDROLASE"/>
    <property type="match status" value="1"/>
</dbReference>
<dbReference type="NCBIfam" id="NF007113">
    <property type="entry name" value="PRK09562.1"/>
    <property type="match status" value="1"/>
</dbReference>
<accession>A0A9D9EBB8</accession>
<reference evidence="2" key="1">
    <citation type="submission" date="2020-10" db="EMBL/GenBank/DDBJ databases">
        <authorList>
            <person name="Gilroy R."/>
        </authorList>
    </citation>
    <scope>NUCLEOTIDE SEQUENCE</scope>
    <source>
        <strain evidence="2">11167</strain>
    </source>
</reference>
<gene>
    <name evidence="2" type="primary">mazG</name>
    <name evidence="2" type="ORF">IAC42_00095</name>
</gene>
<dbReference type="EC" id="3.6.1.9" evidence="2"/>
<dbReference type="GO" id="GO:0046052">
    <property type="term" value="P:UTP catabolic process"/>
    <property type="evidence" value="ECO:0007669"/>
    <property type="project" value="TreeGrafter"/>
</dbReference>
<dbReference type="GO" id="GO:0046081">
    <property type="term" value="P:dUTP catabolic process"/>
    <property type="evidence" value="ECO:0007669"/>
    <property type="project" value="TreeGrafter"/>
</dbReference>